<dbReference type="AlphaFoldDB" id="A0A084U2U1"/>
<dbReference type="Proteomes" id="UP000028523">
    <property type="component" value="Unassembled WGS sequence"/>
</dbReference>
<evidence type="ECO:0000313" key="2">
    <source>
        <dbReference type="Proteomes" id="UP000028523"/>
    </source>
</evidence>
<sequence>MIKVNSNKFGGIFVEENLLKNSFLDVLKSYVKGEYVKNIDFEVKRNVLKYINIHFSKSTEISKKEELNMYNQLLFLLNTKFQISNKPISFIYEN</sequence>
<protein>
    <submittedName>
        <fullName evidence="1">Uncharacterized protein</fullName>
    </submittedName>
</protein>
<accession>A0A084U2U1</accession>
<gene>
    <name evidence="1" type="ORF">P271_104</name>
</gene>
<organism evidence="1 2">
    <name type="scientific">Malacoplasma iowae DK-CPA</name>
    <dbReference type="NCBI Taxonomy" id="1394179"/>
    <lineage>
        <taxon>Bacteria</taxon>
        <taxon>Bacillati</taxon>
        <taxon>Mycoplasmatota</taxon>
        <taxon>Mycoplasmoidales</taxon>
        <taxon>Mycoplasmoidaceae</taxon>
        <taxon>Malacoplasma</taxon>
    </lineage>
</organism>
<reference evidence="1 2" key="1">
    <citation type="journal article" date="2014" name="PLoS ONE">
        <title>Reduction of Hydrogen Peroxide Accumulation and Toxicity by a Catalase from Mycoplasma iowae.</title>
        <authorList>
            <person name="Pritchard R.E."/>
            <person name="Prassinos A.J."/>
            <person name="Osborne J.D."/>
            <person name="Raviv Z."/>
            <person name="Balish M.F."/>
        </authorList>
    </citation>
    <scope>NUCLEOTIDE SEQUENCE [LARGE SCALE GENOMIC DNA]</scope>
    <source>
        <strain evidence="1 2">DK-CPA</strain>
    </source>
</reference>
<proteinExistence type="predicted"/>
<dbReference type="RefSeq" id="WP_004025181.1">
    <property type="nucleotide sequence ID" value="NZ_AWQU01000087.1"/>
</dbReference>
<evidence type="ECO:0000313" key="1">
    <source>
        <dbReference type="EMBL" id="KFB07277.1"/>
    </source>
</evidence>
<dbReference type="GeneID" id="96866350"/>
<dbReference type="EMBL" id="AWQU01000087">
    <property type="protein sequence ID" value="KFB07277.1"/>
    <property type="molecule type" value="Genomic_DNA"/>
</dbReference>
<comment type="caution">
    <text evidence="1">The sequence shown here is derived from an EMBL/GenBank/DDBJ whole genome shotgun (WGS) entry which is preliminary data.</text>
</comment>
<name>A0A084U2U1_MALIO</name>
<keyword evidence="2" id="KW-1185">Reference proteome</keyword>